<accession>Q2P9S9</accession>
<reference evidence="1" key="1">
    <citation type="journal article" date="2006" name="Yeast">
        <title>Autonomous cytoplasmic linear plasmid pPac1-1 of Pichia acaciae: molecular structure and expression studies.</title>
        <authorList>
            <person name="Jeske S."/>
            <person name="Meinhardt F."/>
        </authorList>
    </citation>
    <scope>NUCLEOTIDE SEQUENCE</scope>
    <source>
        <strain evidence="1">NRRL Y-18665</strain>
        <plasmid evidence="1">pPac1-1</plasmid>
    </source>
</reference>
<protein>
    <submittedName>
        <fullName evidence="1">Putative RNA-polymerase subunit</fullName>
    </submittedName>
</protein>
<geneLocation type="plasmid" evidence="1">
    <name>pPac1-1</name>
</geneLocation>
<evidence type="ECO:0000313" key="1">
    <source>
        <dbReference type="EMBL" id="CAJ57281.1"/>
    </source>
</evidence>
<sequence>MNHEVIENLNYFSELTQRTLSAFHLAATEDTLDEDMTYISILINNSIKKKIVNFEFNNDGTFTRIFSDGTRDNVTLSNINNQSTITFNDDYIKIRNILDKQITPITSIKLDKNIKITDDFKSIEKPSEKIFFLNNFLDT</sequence>
<dbReference type="EMBL" id="AM180622">
    <property type="protein sequence ID" value="CAJ57281.1"/>
    <property type="molecule type" value="Genomic_DNA"/>
</dbReference>
<proteinExistence type="predicted"/>
<name>Q2P9S9_9ASCO</name>
<organism evidence="1">
    <name type="scientific">Millerozyma acaciae</name>
    <dbReference type="NCBI Taxonomy" id="28986"/>
    <lineage>
        <taxon>Eukaryota</taxon>
        <taxon>Fungi</taxon>
        <taxon>Dikarya</taxon>
        <taxon>Ascomycota</taxon>
        <taxon>Saccharomycotina</taxon>
        <taxon>Pichiomycetes</taxon>
        <taxon>Debaryomycetaceae</taxon>
        <taxon>Millerozyma</taxon>
    </lineage>
</organism>
<keyword evidence="1" id="KW-0614">Plasmid</keyword>
<dbReference type="AlphaFoldDB" id="Q2P9S9"/>